<dbReference type="Proteomes" id="UP000009097">
    <property type="component" value="Unassembled WGS sequence"/>
</dbReference>
<proteinExistence type="predicted"/>
<evidence type="ECO:0000313" key="3">
    <source>
        <dbReference type="Proteomes" id="UP000009097"/>
    </source>
</evidence>
<dbReference type="VEuPathDB" id="FungiDB:FOXG_20913"/>
<dbReference type="RefSeq" id="XP_018251812.1">
    <property type="nucleotide sequence ID" value="XM_018401237.1"/>
</dbReference>
<organism evidence="2 3">
    <name type="scientific">Fusarium oxysporum f. sp. lycopersici (strain 4287 / CBS 123668 / FGSC 9935 / NRRL 34936)</name>
    <name type="common">Fusarium vascular wilt of tomato</name>
    <dbReference type="NCBI Taxonomy" id="426428"/>
    <lineage>
        <taxon>Eukaryota</taxon>
        <taxon>Fungi</taxon>
        <taxon>Dikarya</taxon>
        <taxon>Ascomycota</taxon>
        <taxon>Pezizomycotina</taxon>
        <taxon>Sordariomycetes</taxon>
        <taxon>Hypocreomycetidae</taxon>
        <taxon>Hypocreales</taxon>
        <taxon>Nectriaceae</taxon>
        <taxon>Fusarium</taxon>
        <taxon>Fusarium oxysporum species complex</taxon>
    </lineage>
</organism>
<dbReference type="VEuPathDB" id="FungiDB:FOXG_21384"/>
<reference evidence="2" key="1">
    <citation type="submission" date="2007-04" db="EMBL/GenBank/DDBJ databases">
        <authorList>
            <consortium name="The Broad Institute Genome Sequencing Platform"/>
            <person name="Birren B."/>
            <person name="Lander E."/>
            <person name="Galagan J."/>
            <person name="Nusbaum C."/>
            <person name="Devon K."/>
            <person name="Ma L.-J."/>
            <person name="Jaffe D."/>
            <person name="Butler J."/>
            <person name="Alvarez P."/>
            <person name="Gnerre S."/>
            <person name="Grabherr M."/>
            <person name="Kleber M."/>
            <person name="Mauceli E."/>
            <person name="Brockman W."/>
            <person name="MacCallum I.A."/>
            <person name="Young S."/>
            <person name="LaButti K."/>
            <person name="DeCaprio D."/>
            <person name="Crawford M."/>
            <person name="Koehrsen M."/>
            <person name="Engels R."/>
            <person name="Montgomery P."/>
            <person name="Pearson M."/>
            <person name="Howarth C."/>
            <person name="Larson L."/>
            <person name="White J."/>
            <person name="O'Leary S."/>
            <person name="Kodira C."/>
            <person name="Zeng Q."/>
            <person name="Yandava C."/>
            <person name="Alvarado L."/>
            <person name="Kistler C."/>
            <person name="Shim W.-B."/>
            <person name="Kang S."/>
            <person name="Woloshuk C."/>
        </authorList>
    </citation>
    <scope>NUCLEOTIDE SEQUENCE</scope>
    <source>
        <strain evidence="2">4287</strain>
    </source>
</reference>
<dbReference type="KEGG" id="fox:FOXG_21384"/>
<protein>
    <submittedName>
        <fullName evidence="2">Uncharacterized protein</fullName>
    </submittedName>
</protein>
<reference evidence="2" key="2">
    <citation type="journal article" date="2010" name="Nature">
        <title>Comparative genomics reveals mobile pathogenicity chromosomes in Fusarium.</title>
        <authorList>
            <person name="Ma L.J."/>
            <person name="van der Does H.C."/>
            <person name="Borkovich K.A."/>
            <person name="Coleman J.J."/>
            <person name="Daboussi M.J."/>
            <person name="Di Pietro A."/>
            <person name="Dufresne M."/>
            <person name="Freitag M."/>
            <person name="Grabherr M."/>
            <person name="Henrissat B."/>
            <person name="Houterman P.M."/>
            <person name="Kang S."/>
            <person name="Shim W.B."/>
            <person name="Woloshuk C."/>
            <person name="Xie X."/>
            <person name="Xu J.R."/>
            <person name="Antoniw J."/>
            <person name="Baker S.E."/>
            <person name="Bluhm B.H."/>
            <person name="Breakspear A."/>
            <person name="Brown D.W."/>
            <person name="Butchko R.A."/>
            <person name="Chapman S."/>
            <person name="Coulson R."/>
            <person name="Coutinho P.M."/>
            <person name="Danchin E.G."/>
            <person name="Diener A."/>
            <person name="Gale L.R."/>
            <person name="Gardiner D.M."/>
            <person name="Goff S."/>
            <person name="Hammond-Kosack K.E."/>
            <person name="Hilburn K."/>
            <person name="Hua-Van A."/>
            <person name="Jonkers W."/>
            <person name="Kazan K."/>
            <person name="Kodira C.D."/>
            <person name="Koehrsen M."/>
            <person name="Kumar L."/>
            <person name="Lee Y.H."/>
            <person name="Li L."/>
            <person name="Manners J.M."/>
            <person name="Miranda-Saavedra D."/>
            <person name="Mukherjee M."/>
            <person name="Park G."/>
            <person name="Park J."/>
            <person name="Park S.Y."/>
            <person name="Proctor R.H."/>
            <person name="Regev A."/>
            <person name="Ruiz-Roldan M.C."/>
            <person name="Sain D."/>
            <person name="Sakthikumar S."/>
            <person name="Sykes S."/>
            <person name="Schwartz D.C."/>
            <person name="Turgeon B.G."/>
            <person name="Wapinski I."/>
            <person name="Yoder O."/>
            <person name="Young S."/>
            <person name="Zeng Q."/>
            <person name="Zhou S."/>
            <person name="Galagan J."/>
            <person name="Cuomo C.A."/>
            <person name="Kistler H.C."/>
            <person name="Rep M."/>
        </authorList>
    </citation>
    <scope>NUCLEOTIDE SEQUENCE [LARGE SCALE GENOMIC DNA]</scope>
    <source>
        <strain evidence="2">4287</strain>
    </source>
</reference>
<evidence type="ECO:0000313" key="1">
    <source>
        <dbReference type="EMBL" id="KNB13767.1"/>
    </source>
</evidence>
<dbReference type="AlphaFoldDB" id="A0A0J9VX71"/>
<evidence type="ECO:0000313" key="2">
    <source>
        <dbReference type="EMBL" id="KNB15574.1"/>
    </source>
</evidence>
<dbReference type="RefSeq" id="XP_018253619.1">
    <property type="nucleotide sequence ID" value="XM_018401718.1"/>
</dbReference>
<dbReference type="KEGG" id="fox:FOXG_20913"/>
<dbReference type="EMBL" id="DS231716">
    <property type="protein sequence ID" value="KNB15574.1"/>
    <property type="molecule type" value="Genomic_DNA"/>
</dbReference>
<name>A0A0J9VX71_FUSO4</name>
<dbReference type="GeneID" id="28961619"/>
<gene>
    <name evidence="1" type="ORF">FOXG_20913</name>
    <name evidence="2" type="ORF">FOXG_21384</name>
</gene>
<sequence length="197" mass="23002">MNDARRVSKTDDGDTRIIPYANLKDHLAGTEGKKPVRFLILQMSADVENPTKLPLLQHRWERIFEKWWGRRRSVVDRFIEKSRPKPHFKFAVALCSSRVRTHMRAVRAYFLLDFAHSPAPIDTLRGEIQRGIGTWEWPDTVALGYGEHNVQEHVVMLLSKLDFMSDQSRPDFHLFGDEELKDAVREIRKQEQPAEGR</sequence>
<accession>A0A0J9VX71</accession>
<dbReference type="GeneID" id="28962090"/>
<dbReference type="EMBL" id="DS231713">
    <property type="protein sequence ID" value="KNB13767.1"/>
    <property type="molecule type" value="Genomic_DNA"/>
</dbReference>